<name>A0ABR1VQW4_9PEZI</name>
<evidence type="ECO:0000313" key="2">
    <source>
        <dbReference type="EMBL" id="KAK8073237.1"/>
    </source>
</evidence>
<dbReference type="GeneID" id="92088608"/>
<keyword evidence="3" id="KW-1185">Reference proteome</keyword>
<reference evidence="2 3" key="1">
    <citation type="submission" date="2023-01" db="EMBL/GenBank/DDBJ databases">
        <title>Analysis of 21 Apiospora genomes using comparative genomics revels a genus with tremendous synthesis potential of carbohydrate active enzymes and secondary metabolites.</title>
        <authorList>
            <person name="Sorensen T."/>
        </authorList>
    </citation>
    <scope>NUCLEOTIDE SEQUENCE [LARGE SCALE GENOMIC DNA]</scope>
    <source>
        <strain evidence="2 3">CBS 135458</strain>
    </source>
</reference>
<sequence>MHNFQRGQPESAKITEMWYENHVYEHHRRERNEGNTKMSQIDWHKFRVDDDGSGLPEEGAVMPSVEEEDLYD</sequence>
<dbReference type="EMBL" id="JAQQWL010000005">
    <property type="protein sequence ID" value="KAK8073237.1"/>
    <property type="molecule type" value="Genomic_DNA"/>
</dbReference>
<dbReference type="Proteomes" id="UP001480595">
    <property type="component" value="Unassembled WGS sequence"/>
</dbReference>
<evidence type="ECO:0000256" key="1">
    <source>
        <dbReference type="SAM" id="MobiDB-lite"/>
    </source>
</evidence>
<organism evidence="2 3">
    <name type="scientific">Apiospora phragmitis</name>
    <dbReference type="NCBI Taxonomy" id="2905665"/>
    <lineage>
        <taxon>Eukaryota</taxon>
        <taxon>Fungi</taxon>
        <taxon>Dikarya</taxon>
        <taxon>Ascomycota</taxon>
        <taxon>Pezizomycotina</taxon>
        <taxon>Sordariomycetes</taxon>
        <taxon>Xylariomycetidae</taxon>
        <taxon>Amphisphaeriales</taxon>
        <taxon>Apiosporaceae</taxon>
        <taxon>Apiospora</taxon>
    </lineage>
</organism>
<feature type="region of interest" description="Disordered" evidence="1">
    <location>
        <begin position="47"/>
        <end position="72"/>
    </location>
</feature>
<evidence type="ECO:0000313" key="3">
    <source>
        <dbReference type="Proteomes" id="UP001480595"/>
    </source>
</evidence>
<comment type="caution">
    <text evidence="2">The sequence shown here is derived from an EMBL/GenBank/DDBJ whole genome shotgun (WGS) entry which is preliminary data.</text>
</comment>
<dbReference type="RefSeq" id="XP_066717712.1">
    <property type="nucleotide sequence ID" value="XM_066855545.1"/>
</dbReference>
<protein>
    <submittedName>
        <fullName evidence="2">Uncharacterized protein</fullName>
    </submittedName>
</protein>
<accession>A0ABR1VQW4</accession>
<proteinExistence type="predicted"/>
<gene>
    <name evidence="2" type="ORF">PG994_004136</name>
</gene>